<name>A0ABT8IVH4_9MICO</name>
<dbReference type="InterPro" id="IPR014729">
    <property type="entry name" value="Rossmann-like_a/b/a_fold"/>
</dbReference>
<feature type="region of interest" description="Disordered" evidence="2">
    <location>
        <begin position="1"/>
        <end position="20"/>
    </location>
</feature>
<protein>
    <submittedName>
        <fullName evidence="4">Universal stress protein</fullName>
    </submittedName>
</protein>
<accession>A0ABT8IVH4</accession>
<evidence type="ECO:0000313" key="5">
    <source>
        <dbReference type="Proteomes" id="UP001174210"/>
    </source>
</evidence>
<evidence type="ECO:0000256" key="1">
    <source>
        <dbReference type="ARBA" id="ARBA00008791"/>
    </source>
</evidence>
<dbReference type="InterPro" id="IPR006015">
    <property type="entry name" value="Universal_stress_UspA"/>
</dbReference>
<evidence type="ECO:0000256" key="2">
    <source>
        <dbReference type="SAM" id="MobiDB-lite"/>
    </source>
</evidence>
<dbReference type="InterPro" id="IPR006016">
    <property type="entry name" value="UspA"/>
</dbReference>
<dbReference type="RefSeq" id="WP_301217170.1">
    <property type="nucleotide sequence ID" value="NZ_JAROCB010000002.1"/>
</dbReference>
<dbReference type="Gene3D" id="3.40.50.620">
    <property type="entry name" value="HUPs"/>
    <property type="match status" value="1"/>
</dbReference>
<dbReference type="Proteomes" id="UP001174210">
    <property type="component" value="Unassembled WGS sequence"/>
</dbReference>
<sequence length="162" mass="16917">MTDNAPAGEQTGMEDRIHPGGRIVVGVDGSASSLSALRRGARIAERLGCSLVGVTVWEFPQSWPGYVMDGWSPEADAHAIAEQASREVFGPAAPSWYSVVIRNGSAARQLIAESEDAEMLIVGSRGLGGFTGLLLGSVSRSCVEHADCPVLVIHGSEAADRG</sequence>
<keyword evidence="5" id="KW-1185">Reference proteome</keyword>
<feature type="domain" description="UspA" evidence="3">
    <location>
        <begin position="22"/>
        <end position="154"/>
    </location>
</feature>
<comment type="caution">
    <text evidence="4">The sequence shown here is derived from an EMBL/GenBank/DDBJ whole genome shotgun (WGS) entry which is preliminary data.</text>
</comment>
<gene>
    <name evidence="4" type="ORF">P5G59_06600</name>
</gene>
<proteinExistence type="inferred from homology"/>
<organism evidence="4 5">
    <name type="scientific">Leifsonia virtsii</name>
    <dbReference type="NCBI Taxonomy" id="3035915"/>
    <lineage>
        <taxon>Bacteria</taxon>
        <taxon>Bacillati</taxon>
        <taxon>Actinomycetota</taxon>
        <taxon>Actinomycetes</taxon>
        <taxon>Micrococcales</taxon>
        <taxon>Microbacteriaceae</taxon>
        <taxon>Leifsonia</taxon>
    </lineage>
</organism>
<dbReference type="PRINTS" id="PR01438">
    <property type="entry name" value="UNVRSLSTRESS"/>
</dbReference>
<dbReference type="EMBL" id="JAROCB010000002">
    <property type="protein sequence ID" value="MDN4596801.1"/>
    <property type="molecule type" value="Genomic_DNA"/>
</dbReference>
<evidence type="ECO:0000259" key="3">
    <source>
        <dbReference type="Pfam" id="PF00582"/>
    </source>
</evidence>
<dbReference type="PANTHER" id="PTHR46268:SF6">
    <property type="entry name" value="UNIVERSAL STRESS PROTEIN UP12"/>
    <property type="match status" value="1"/>
</dbReference>
<dbReference type="PANTHER" id="PTHR46268">
    <property type="entry name" value="STRESS RESPONSE PROTEIN NHAX"/>
    <property type="match status" value="1"/>
</dbReference>
<evidence type="ECO:0000313" key="4">
    <source>
        <dbReference type="EMBL" id="MDN4596801.1"/>
    </source>
</evidence>
<dbReference type="SUPFAM" id="SSF52402">
    <property type="entry name" value="Adenine nucleotide alpha hydrolases-like"/>
    <property type="match status" value="1"/>
</dbReference>
<dbReference type="CDD" id="cd00293">
    <property type="entry name" value="USP-like"/>
    <property type="match status" value="1"/>
</dbReference>
<comment type="similarity">
    <text evidence="1">Belongs to the universal stress protein A family.</text>
</comment>
<reference evidence="4" key="1">
    <citation type="submission" date="2023-03" db="EMBL/GenBank/DDBJ databases">
        <title>MT1 and MT2 Draft Genomes of Novel Species.</title>
        <authorList>
            <person name="Venkateswaran K."/>
        </authorList>
    </citation>
    <scope>NUCLEOTIDE SEQUENCE</scope>
    <source>
        <strain evidence="4">F6_8S_P_1A</strain>
    </source>
</reference>
<dbReference type="Pfam" id="PF00582">
    <property type="entry name" value="Usp"/>
    <property type="match status" value="1"/>
</dbReference>